<protein>
    <recommendedName>
        <fullName evidence="2">Reverse transcriptase domain-containing protein</fullName>
    </recommendedName>
</protein>
<evidence type="ECO:0000259" key="2">
    <source>
        <dbReference type="PROSITE" id="PS50878"/>
    </source>
</evidence>
<name>A0AAW2JAH3_SESRA</name>
<dbReference type="InterPro" id="IPR043502">
    <property type="entry name" value="DNA/RNA_pol_sf"/>
</dbReference>
<dbReference type="Gene3D" id="3.60.10.10">
    <property type="entry name" value="Endonuclease/exonuclease/phosphatase"/>
    <property type="match status" value="1"/>
</dbReference>
<sequence>MDKSDCIAEAFLNSSRKTLRYIPPISQNEEIIIKPTPAMVAQGLCHGEWVFLFPIQDDGIHGGGDRRGPLAIPRAAGGPETMGTGDDSAASEASSGSGLDTHTSPSDGVLDGGRLDFARVCVMLDFHSQLPKHLVVLSPILSEGKEVPIKVDIEYEWLPLRCKQCCSLGHTANSCPEVKVVKQRVPVTVYVQKQRTVVSHVTRGPNDDVETTSGQVEPRGVLALLSPTDAGGDVAMSTATQRIDISSLSAPTQLKELDPSDKGKQIILYNPFEVLQSEEGVGEGDMHQLVRDEGLHFLGILETRVRLGNIQAIRARLLPNWSWFDDYSGPQGRIWLAWNAQEIGVQILVSDDQFIHCCLFCKRTSSNCLITVVYGDCDPSRRRQLWGGLQGLADNISEVPWCVLGDFNATLDVNESCGRTSDSNTAMADFREFISNVGLVHPPFTGCPFTGTTAAKVIVVSGDVWTEPWGAARQSVQGGIFRFDNVLAKHPKFLSMVQGVWRHHIHGTLMYGLVCKLKALKGPFRALRKVNGDLSDNVSAAKEFLDKAQGLLDDFKEDILLQLVQCCRVIYCKTVEMEATMLRQRAKMNWVQHGDQCSRLFFSRINLRRARQRVYQITSSAGNIETEPPQIAAEFLSFFQSLLGVTPAEVRAAFFDIDEHSAPGPDGFSSGFYKAAWPEIGADVVAAVAEFFQSGQLLKQLNATILVMIPKTQVPVRKVLHLLIDSSQTAFVPGRVIADNILLAQELLAGYNQAKLPQRCTIKVDIQKAYDSVNWDFLLESLRIFQFPSRFIDWIEQCVSTVAYSVLLNGSLHGFFSGSKGLRQGDPLSPYLFVIVMEIWHVMLRLRTQSDESFQYHWKCNDLGILNLCFADDVLIFCAGTINSVSTIKATLLEFAELSGLRVNPGKSTIILSKSVHRDRQAIIDLIGFQEGSLPIKYLGVPLSSSRLTRTDCQPLLDKLARRLAGWNHLTLSLAGRTQVIKSVLNSLHIYWASAFLLPKAIIQILERKMREFLWKGSSGSGYAKVSWAQVCKSKEEGGLGIRSVLHMNQALMIKHVWRILQQDTRSLWVAWVLRYKLRSQSIWAPISTSASWCWKKVVKISSLMQRGLEYRIGDGCTFRLWTDPWHPRGLLLTSFPRGPAITGLPADSFLRAVLHQGQWRWPADTHFDIQEIMAELLQ</sequence>
<proteinExistence type="predicted"/>
<evidence type="ECO:0000313" key="3">
    <source>
        <dbReference type="EMBL" id="KAL0290605.1"/>
    </source>
</evidence>
<evidence type="ECO:0000256" key="1">
    <source>
        <dbReference type="SAM" id="MobiDB-lite"/>
    </source>
</evidence>
<dbReference type="InterPro" id="IPR036691">
    <property type="entry name" value="Endo/exonu/phosph_ase_sf"/>
</dbReference>
<dbReference type="CDD" id="cd01650">
    <property type="entry name" value="RT_nLTR_like"/>
    <property type="match status" value="1"/>
</dbReference>
<dbReference type="PROSITE" id="PS50878">
    <property type="entry name" value="RT_POL"/>
    <property type="match status" value="1"/>
</dbReference>
<reference evidence="3" key="2">
    <citation type="journal article" date="2024" name="Plant">
        <title>Genomic evolution and insights into agronomic trait innovations of Sesamum species.</title>
        <authorList>
            <person name="Miao H."/>
            <person name="Wang L."/>
            <person name="Qu L."/>
            <person name="Liu H."/>
            <person name="Sun Y."/>
            <person name="Le M."/>
            <person name="Wang Q."/>
            <person name="Wei S."/>
            <person name="Zheng Y."/>
            <person name="Lin W."/>
            <person name="Duan Y."/>
            <person name="Cao H."/>
            <person name="Xiong S."/>
            <person name="Wang X."/>
            <person name="Wei L."/>
            <person name="Li C."/>
            <person name="Ma Q."/>
            <person name="Ju M."/>
            <person name="Zhao R."/>
            <person name="Li G."/>
            <person name="Mu C."/>
            <person name="Tian Q."/>
            <person name="Mei H."/>
            <person name="Zhang T."/>
            <person name="Gao T."/>
            <person name="Zhang H."/>
        </authorList>
    </citation>
    <scope>NUCLEOTIDE SEQUENCE</scope>
    <source>
        <strain evidence="3">G02</strain>
    </source>
</reference>
<feature type="region of interest" description="Disordered" evidence="1">
    <location>
        <begin position="64"/>
        <end position="107"/>
    </location>
</feature>
<dbReference type="SUPFAM" id="SSF56219">
    <property type="entry name" value="DNase I-like"/>
    <property type="match status" value="1"/>
</dbReference>
<feature type="compositionally biased region" description="Low complexity" evidence="1">
    <location>
        <begin position="85"/>
        <end position="100"/>
    </location>
</feature>
<dbReference type="PANTHER" id="PTHR33116:SF78">
    <property type="entry name" value="OS12G0587133 PROTEIN"/>
    <property type="match status" value="1"/>
</dbReference>
<dbReference type="Pfam" id="PF00078">
    <property type="entry name" value="RVT_1"/>
    <property type="match status" value="1"/>
</dbReference>
<dbReference type="InterPro" id="IPR000477">
    <property type="entry name" value="RT_dom"/>
</dbReference>
<dbReference type="AlphaFoldDB" id="A0AAW2JAH3"/>
<feature type="domain" description="Reverse transcriptase" evidence="2">
    <location>
        <begin position="690"/>
        <end position="943"/>
    </location>
</feature>
<dbReference type="SUPFAM" id="SSF56672">
    <property type="entry name" value="DNA/RNA polymerases"/>
    <property type="match status" value="1"/>
</dbReference>
<dbReference type="EMBL" id="JACGWJ010000600">
    <property type="protein sequence ID" value="KAL0290605.1"/>
    <property type="molecule type" value="Genomic_DNA"/>
</dbReference>
<organism evidence="3">
    <name type="scientific">Sesamum radiatum</name>
    <name type="common">Black benniseed</name>
    <dbReference type="NCBI Taxonomy" id="300843"/>
    <lineage>
        <taxon>Eukaryota</taxon>
        <taxon>Viridiplantae</taxon>
        <taxon>Streptophyta</taxon>
        <taxon>Embryophyta</taxon>
        <taxon>Tracheophyta</taxon>
        <taxon>Spermatophyta</taxon>
        <taxon>Magnoliopsida</taxon>
        <taxon>eudicotyledons</taxon>
        <taxon>Gunneridae</taxon>
        <taxon>Pentapetalae</taxon>
        <taxon>asterids</taxon>
        <taxon>lamiids</taxon>
        <taxon>Lamiales</taxon>
        <taxon>Pedaliaceae</taxon>
        <taxon>Sesamum</taxon>
    </lineage>
</organism>
<gene>
    <name evidence="3" type="ORF">Sradi_7046400</name>
</gene>
<dbReference type="PANTHER" id="PTHR33116">
    <property type="entry name" value="REVERSE TRANSCRIPTASE ZINC-BINDING DOMAIN-CONTAINING PROTEIN-RELATED-RELATED"/>
    <property type="match status" value="1"/>
</dbReference>
<comment type="caution">
    <text evidence="3">The sequence shown here is derived from an EMBL/GenBank/DDBJ whole genome shotgun (WGS) entry which is preliminary data.</text>
</comment>
<reference evidence="3" key="1">
    <citation type="submission" date="2020-06" db="EMBL/GenBank/DDBJ databases">
        <authorList>
            <person name="Li T."/>
            <person name="Hu X."/>
            <person name="Zhang T."/>
            <person name="Song X."/>
            <person name="Zhang H."/>
            <person name="Dai N."/>
            <person name="Sheng W."/>
            <person name="Hou X."/>
            <person name="Wei L."/>
        </authorList>
    </citation>
    <scope>NUCLEOTIDE SEQUENCE</scope>
    <source>
        <strain evidence="3">G02</strain>
        <tissue evidence="3">Leaf</tissue>
    </source>
</reference>
<accession>A0AAW2JAH3</accession>